<dbReference type="SMART" id="SM00065">
    <property type="entry name" value="GAF"/>
    <property type="match status" value="2"/>
</dbReference>
<dbReference type="SUPFAM" id="SSF47384">
    <property type="entry name" value="Homodimeric domain of signal transducing histidine kinase"/>
    <property type="match status" value="1"/>
</dbReference>
<dbReference type="PROSITE" id="PS50113">
    <property type="entry name" value="PAC"/>
    <property type="match status" value="1"/>
</dbReference>
<evidence type="ECO:0000256" key="2">
    <source>
        <dbReference type="ARBA" id="ARBA00012438"/>
    </source>
</evidence>
<evidence type="ECO:0000256" key="1">
    <source>
        <dbReference type="ARBA" id="ARBA00000085"/>
    </source>
</evidence>
<evidence type="ECO:0000256" key="4">
    <source>
        <dbReference type="ARBA" id="ARBA00022741"/>
    </source>
</evidence>
<dbReference type="InterPro" id="IPR036097">
    <property type="entry name" value="HisK_dim/P_sf"/>
</dbReference>
<dbReference type="SUPFAM" id="SSF55785">
    <property type="entry name" value="PYP-like sensor domain (PAS domain)"/>
    <property type="match status" value="1"/>
</dbReference>
<dbReference type="PANTHER" id="PTHR43065:SF46">
    <property type="entry name" value="C4-DICARBOXYLATE TRANSPORT SENSOR PROTEIN DCTB"/>
    <property type="match status" value="1"/>
</dbReference>
<dbReference type="Proteomes" id="UP000184139">
    <property type="component" value="Unassembled WGS sequence"/>
</dbReference>
<dbReference type="Gene3D" id="3.30.450.40">
    <property type="match status" value="2"/>
</dbReference>
<dbReference type="InterPro" id="IPR035965">
    <property type="entry name" value="PAS-like_dom_sf"/>
</dbReference>
<evidence type="ECO:0000256" key="3">
    <source>
        <dbReference type="ARBA" id="ARBA00022679"/>
    </source>
</evidence>
<dbReference type="Pfam" id="PF00512">
    <property type="entry name" value="HisKA"/>
    <property type="match status" value="1"/>
</dbReference>
<evidence type="ECO:0000259" key="9">
    <source>
        <dbReference type="PROSITE" id="PS50113"/>
    </source>
</evidence>
<dbReference type="Gene3D" id="3.30.450.20">
    <property type="entry name" value="PAS domain"/>
    <property type="match status" value="1"/>
</dbReference>
<dbReference type="STRING" id="1121409.SAMN02745124_03555"/>
<sequence>MNSSDGQGRDRRYLLVFQQVTKMISLAHNPRQVMASIVENLPELLGIDACTIRLLDPDADQFVLGAAAGVSDTYLSRRDVDSAETMDMVSAGRPVAMENVATSPHDSFREAARREGIVSVLTLPISYQGRVTGIMRLLTRRRRVFAGDEIDFAHALAEQVGIAIANAAMFRQLEHQVNYLREVQTISKMVNSTLDLDAVLQTIVELLPRSLRAHGCTIRLLTPQSNKLVLAASFGLSREYLERGEVVDEENTIRALQGEPVAIADVASDERVLYHEHMGREGIKSLLAVPIKVNNEVIGIIRVLARERRLFSPAEISFAAAVAEVGGAAIKNAGTYRQITLLFNQIEEHEQFLGNILDCIRPQLLVIDNRGHVVMANKAFLEANGQREADVLGMAYNQLCRVEEGERGCPVAEVLATGEMAVVVQSQREEDGRHWYERSATPMLGADGEVEYVIEVIRDLTAQRRLEEEQAERSKLEGVIELAGTVAHEINSPLFAALGTAQLLESDLGDDEQVEDIRTIVRNLKAISELTAKMASMTGYRGKEYVGETRIVDLG</sequence>
<name>A0A1M5Y1H1_9BACT</name>
<keyword evidence="6" id="KW-0067">ATP-binding</keyword>
<comment type="catalytic activity">
    <reaction evidence="1">
        <text>ATP + protein L-histidine = ADP + protein N-phospho-L-histidine.</text>
        <dbReference type="EC" id="2.7.13.3"/>
    </reaction>
</comment>
<dbReference type="PANTHER" id="PTHR43065">
    <property type="entry name" value="SENSOR HISTIDINE KINASE"/>
    <property type="match status" value="1"/>
</dbReference>
<protein>
    <recommendedName>
        <fullName evidence="2">histidine kinase</fullName>
        <ecNumber evidence="2">2.7.13.3</ecNumber>
    </recommendedName>
</protein>
<evidence type="ECO:0000256" key="5">
    <source>
        <dbReference type="ARBA" id="ARBA00022777"/>
    </source>
</evidence>
<dbReference type="RefSeq" id="WP_244155894.1">
    <property type="nucleotide sequence ID" value="NZ_FQXS01000026.1"/>
</dbReference>
<keyword evidence="3" id="KW-0808">Transferase</keyword>
<keyword evidence="4" id="KW-0547">Nucleotide-binding</keyword>
<dbReference type="SMART" id="SM00388">
    <property type="entry name" value="HisKA"/>
    <property type="match status" value="1"/>
</dbReference>
<dbReference type="SUPFAM" id="SSF55781">
    <property type="entry name" value="GAF domain-like"/>
    <property type="match status" value="2"/>
</dbReference>
<dbReference type="CDD" id="cd00082">
    <property type="entry name" value="HisKA"/>
    <property type="match status" value="1"/>
</dbReference>
<dbReference type="GO" id="GO:0005524">
    <property type="term" value="F:ATP binding"/>
    <property type="evidence" value="ECO:0007669"/>
    <property type="project" value="UniProtKB-KW"/>
</dbReference>
<dbReference type="Pfam" id="PF01590">
    <property type="entry name" value="GAF"/>
    <property type="match status" value="1"/>
</dbReference>
<dbReference type="InterPro" id="IPR003018">
    <property type="entry name" value="GAF"/>
</dbReference>
<keyword evidence="5" id="KW-0418">Kinase</keyword>
<reference evidence="10 11" key="1">
    <citation type="submission" date="2016-11" db="EMBL/GenBank/DDBJ databases">
        <authorList>
            <person name="Jaros S."/>
            <person name="Januszkiewicz K."/>
            <person name="Wedrychowicz H."/>
        </authorList>
    </citation>
    <scope>NUCLEOTIDE SEQUENCE [LARGE SCALE GENOMIC DNA]</scope>
    <source>
        <strain evidence="10 11">DSM 9705</strain>
    </source>
</reference>
<dbReference type="InterPro" id="IPR000700">
    <property type="entry name" value="PAS-assoc_C"/>
</dbReference>
<dbReference type="CDD" id="cd00130">
    <property type="entry name" value="PAS"/>
    <property type="match status" value="1"/>
</dbReference>
<dbReference type="InterPro" id="IPR000014">
    <property type="entry name" value="PAS"/>
</dbReference>
<keyword evidence="11" id="KW-1185">Reference proteome</keyword>
<organism evidence="10 11">
    <name type="scientific">Desulfofustis glycolicus DSM 9705</name>
    <dbReference type="NCBI Taxonomy" id="1121409"/>
    <lineage>
        <taxon>Bacteria</taxon>
        <taxon>Pseudomonadati</taxon>
        <taxon>Thermodesulfobacteriota</taxon>
        <taxon>Desulfobulbia</taxon>
        <taxon>Desulfobulbales</taxon>
        <taxon>Desulfocapsaceae</taxon>
        <taxon>Desulfofustis</taxon>
    </lineage>
</organism>
<dbReference type="Pfam" id="PF08448">
    <property type="entry name" value="PAS_4"/>
    <property type="match status" value="1"/>
</dbReference>
<proteinExistence type="predicted"/>
<evidence type="ECO:0000256" key="7">
    <source>
        <dbReference type="ARBA" id="ARBA00023012"/>
    </source>
</evidence>
<keyword evidence="7" id="KW-0902">Two-component regulatory system</keyword>
<dbReference type="InterPro" id="IPR029016">
    <property type="entry name" value="GAF-like_dom_sf"/>
</dbReference>
<dbReference type="PROSITE" id="PS50112">
    <property type="entry name" value="PAS"/>
    <property type="match status" value="1"/>
</dbReference>
<evidence type="ECO:0000259" key="8">
    <source>
        <dbReference type="PROSITE" id="PS50112"/>
    </source>
</evidence>
<gene>
    <name evidence="10" type="ORF">SAMN02745124_03555</name>
</gene>
<dbReference type="EC" id="2.7.13.3" evidence="2"/>
<dbReference type="EMBL" id="FQXS01000026">
    <property type="protein sequence ID" value="SHI05852.1"/>
    <property type="molecule type" value="Genomic_DNA"/>
</dbReference>
<evidence type="ECO:0000256" key="6">
    <source>
        <dbReference type="ARBA" id="ARBA00022840"/>
    </source>
</evidence>
<dbReference type="Gene3D" id="1.10.287.130">
    <property type="match status" value="1"/>
</dbReference>
<dbReference type="AlphaFoldDB" id="A0A1M5Y1H1"/>
<evidence type="ECO:0000313" key="10">
    <source>
        <dbReference type="EMBL" id="SHI05852.1"/>
    </source>
</evidence>
<feature type="domain" description="PAS" evidence="8">
    <location>
        <begin position="349"/>
        <end position="393"/>
    </location>
</feature>
<dbReference type="Pfam" id="PF13185">
    <property type="entry name" value="GAF_2"/>
    <property type="match status" value="1"/>
</dbReference>
<dbReference type="NCBIfam" id="TIGR00229">
    <property type="entry name" value="sensory_box"/>
    <property type="match status" value="1"/>
</dbReference>
<feature type="domain" description="PAC" evidence="9">
    <location>
        <begin position="416"/>
        <end position="472"/>
    </location>
</feature>
<dbReference type="GO" id="GO:0000155">
    <property type="term" value="F:phosphorelay sensor kinase activity"/>
    <property type="evidence" value="ECO:0007669"/>
    <property type="project" value="InterPro"/>
</dbReference>
<dbReference type="InterPro" id="IPR013656">
    <property type="entry name" value="PAS_4"/>
</dbReference>
<accession>A0A1M5Y1H1</accession>
<dbReference type="InterPro" id="IPR003661">
    <property type="entry name" value="HisK_dim/P_dom"/>
</dbReference>
<evidence type="ECO:0000313" key="11">
    <source>
        <dbReference type="Proteomes" id="UP000184139"/>
    </source>
</evidence>